<proteinExistence type="predicted"/>
<comment type="caution">
    <text evidence="2">The sequence shown here is derived from an EMBL/GenBank/DDBJ whole genome shotgun (WGS) entry which is preliminary data.</text>
</comment>
<dbReference type="AlphaFoldDB" id="A0A978UTE8"/>
<feature type="region of interest" description="Disordered" evidence="1">
    <location>
        <begin position="1"/>
        <end position="35"/>
    </location>
</feature>
<sequence>MERFENSRGRPNPWVDLHRGRRRGRGGHGIPREGFEEGNFGGNLEDEFHGIFALQGRQTRGRQARESRTVKDYYKEMEMLMMRLSMNEDCEATMARFLSGLNREITNQVELQQYVELEDMLHMAIKIKNQFKRKGTSSRFGHISNSGRTNSSVWRSNPIYEARTKPKQGDEITNQPRRDVKTEPTQATNFEGNGELVSESEYSEEEIKFVDEEIGDEEHEEAETLKASRTELSLEFNNVFPKEIPNGLPHFRGIEYQIDFMPGAVIPNRPA</sequence>
<dbReference type="Proteomes" id="UP000813462">
    <property type="component" value="Unassembled WGS sequence"/>
</dbReference>
<dbReference type="PANTHER" id="PTHR35046:SF9">
    <property type="entry name" value="RNA-DIRECTED DNA POLYMERASE"/>
    <property type="match status" value="1"/>
</dbReference>
<dbReference type="PANTHER" id="PTHR35046">
    <property type="entry name" value="ZINC KNUCKLE (CCHC-TYPE) FAMILY PROTEIN"/>
    <property type="match status" value="1"/>
</dbReference>
<feature type="region of interest" description="Disordered" evidence="1">
    <location>
        <begin position="161"/>
        <end position="190"/>
    </location>
</feature>
<dbReference type="EMBL" id="JAEACU010000009">
    <property type="protein sequence ID" value="KAH7518148.1"/>
    <property type="molecule type" value="Genomic_DNA"/>
</dbReference>
<gene>
    <name evidence="2" type="ORF">FEM48_Zijuj09G0141000</name>
</gene>
<organism evidence="2 3">
    <name type="scientific">Ziziphus jujuba var. spinosa</name>
    <dbReference type="NCBI Taxonomy" id="714518"/>
    <lineage>
        <taxon>Eukaryota</taxon>
        <taxon>Viridiplantae</taxon>
        <taxon>Streptophyta</taxon>
        <taxon>Embryophyta</taxon>
        <taxon>Tracheophyta</taxon>
        <taxon>Spermatophyta</taxon>
        <taxon>Magnoliopsida</taxon>
        <taxon>eudicotyledons</taxon>
        <taxon>Gunneridae</taxon>
        <taxon>Pentapetalae</taxon>
        <taxon>rosids</taxon>
        <taxon>fabids</taxon>
        <taxon>Rosales</taxon>
        <taxon>Rhamnaceae</taxon>
        <taxon>Paliureae</taxon>
        <taxon>Ziziphus</taxon>
    </lineage>
</organism>
<evidence type="ECO:0008006" key="4">
    <source>
        <dbReference type="Google" id="ProtNLM"/>
    </source>
</evidence>
<name>A0A978UTE8_ZIZJJ</name>
<feature type="compositionally biased region" description="Basic and acidic residues" evidence="1">
    <location>
        <begin position="162"/>
        <end position="182"/>
    </location>
</feature>
<protein>
    <recommendedName>
        <fullName evidence="4">Retrotransposon gag domain-containing protein</fullName>
    </recommendedName>
</protein>
<evidence type="ECO:0000313" key="2">
    <source>
        <dbReference type="EMBL" id="KAH7518148.1"/>
    </source>
</evidence>
<reference evidence="2" key="1">
    <citation type="journal article" date="2021" name="Front. Plant Sci.">
        <title>Chromosome-Scale Genome Assembly for Chinese Sour Jujube and Insights Into Its Genome Evolution and Domestication Signature.</title>
        <authorList>
            <person name="Shen L.-Y."/>
            <person name="Luo H."/>
            <person name="Wang X.-L."/>
            <person name="Wang X.-M."/>
            <person name="Qiu X.-J."/>
            <person name="Liu H."/>
            <person name="Zhou S.-S."/>
            <person name="Jia K.-H."/>
            <person name="Nie S."/>
            <person name="Bao Y.-T."/>
            <person name="Zhang R.-G."/>
            <person name="Yun Q.-Z."/>
            <person name="Chai Y.-H."/>
            <person name="Lu J.-Y."/>
            <person name="Li Y."/>
            <person name="Zhao S.-W."/>
            <person name="Mao J.-F."/>
            <person name="Jia S.-G."/>
            <person name="Mao Y.-M."/>
        </authorList>
    </citation>
    <scope>NUCLEOTIDE SEQUENCE</scope>
    <source>
        <strain evidence="2">AT0</strain>
        <tissue evidence="2">Leaf</tissue>
    </source>
</reference>
<evidence type="ECO:0000313" key="3">
    <source>
        <dbReference type="Proteomes" id="UP000813462"/>
    </source>
</evidence>
<evidence type="ECO:0000256" key="1">
    <source>
        <dbReference type="SAM" id="MobiDB-lite"/>
    </source>
</evidence>
<accession>A0A978UTE8</accession>